<sequence length="173" mass="20020">MIPPFSFSSWLAENQHKLTPPVNNYCLHSGEDFTLMVVGGPNERNDYHINQTEEWFYQVKGAMLLRVVDNEVFRDITIKEGEMFLLPANTPHNPVRFADTTGLVMERKRPEGSLDRLRWYCTKGSHETPTMIREEVFHCSDLGTQLKPLIERWQQDEESRRCGACGSVADPQY</sequence>
<feature type="binding site" evidence="9">
    <location>
        <position position="92"/>
    </location>
    <ligand>
        <name>Fe cation</name>
        <dbReference type="ChEBI" id="CHEBI:24875"/>
        <note>catalytic</note>
    </ligand>
</feature>
<evidence type="ECO:0000256" key="9">
    <source>
        <dbReference type="HAMAP-Rule" id="MF_03019"/>
    </source>
</evidence>
<evidence type="ECO:0000256" key="5">
    <source>
        <dbReference type="ARBA" id="ARBA00022723"/>
    </source>
</evidence>
<dbReference type="PANTHER" id="PTHR15497:SF3">
    <property type="entry name" value="3-HYDROXYANTHRANILATE 3,4-DIOXYGENASE 2"/>
    <property type="match status" value="1"/>
</dbReference>
<feature type="binding site" evidence="9">
    <location>
        <position position="96"/>
    </location>
    <ligand>
        <name>substrate</name>
    </ligand>
</feature>
<dbReference type="GO" id="GO:0043420">
    <property type="term" value="P:anthranilate metabolic process"/>
    <property type="evidence" value="ECO:0007669"/>
    <property type="project" value="UniProtKB-UniRule"/>
</dbReference>
<keyword evidence="4 9" id="KW-0662">Pyridine nucleotide biosynthesis</keyword>
<dbReference type="PANTHER" id="PTHR15497">
    <property type="entry name" value="3-HYDROXYANTHRANILATE 3,4-DIOXYGENASE"/>
    <property type="match status" value="1"/>
</dbReference>
<name>A0AAD4GXG3_ASPNN</name>
<dbReference type="Proteomes" id="UP001194746">
    <property type="component" value="Unassembled WGS sequence"/>
</dbReference>
<evidence type="ECO:0000256" key="7">
    <source>
        <dbReference type="ARBA" id="ARBA00023002"/>
    </source>
</evidence>
<dbReference type="GO" id="GO:0006569">
    <property type="term" value="P:L-tryptophan catabolic process"/>
    <property type="evidence" value="ECO:0007669"/>
    <property type="project" value="UniProtKB-UniRule"/>
</dbReference>
<keyword evidence="6 9" id="KW-0223">Dioxygenase</keyword>
<comment type="pathway">
    <text evidence="9">Cofactor biosynthesis; NAD(+) biosynthesis; quinolinate from L-kynurenine: step 3/3.</text>
</comment>
<keyword evidence="3 9" id="KW-0963">Cytoplasm</keyword>
<dbReference type="CDD" id="cd06123">
    <property type="entry name" value="cupin_HAO"/>
    <property type="match status" value="1"/>
</dbReference>
<comment type="catalytic activity">
    <reaction evidence="9">
        <text>3-hydroxyanthranilate + O2 = (2Z,4Z)-2-amino-3-carboxymuconate 6-semialdehyde</text>
        <dbReference type="Rhea" id="RHEA:17953"/>
        <dbReference type="ChEBI" id="CHEBI:15379"/>
        <dbReference type="ChEBI" id="CHEBI:36559"/>
        <dbReference type="ChEBI" id="CHEBI:77612"/>
        <dbReference type="EC" id="1.13.11.6"/>
    </reaction>
</comment>
<keyword evidence="5 9" id="KW-0479">Metal-binding</keyword>
<comment type="cofactor">
    <cofactor evidence="1 9">
        <name>Fe(2+)</name>
        <dbReference type="ChEBI" id="CHEBI:29033"/>
    </cofactor>
</comment>
<dbReference type="Pfam" id="PF06052">
    <property type="entry name" value="3-HAO"/>
    <property type="match status" value="1"/>
</dbReference>
<feature type="binding site" evidence="9">
    <location>
        <position position="44"/>
    </location>
    <ligand>
        <name>O2</name>
        <dbReference type="ChEBI" id="CHEBI:15379"/>
    </ligand>
</feature>
<dbReference type="GO" id="GO:0019805">
    <property type="term" value="P:quinolinate biosynthetic process"/>
    <property type="evidence" value="ECO:0007669"/>
    <property type="project" value="UniProtKB-UniRule"/>
</dbReference>
<evidence type="ECO:0000256" key="1">
    <source>
        <dbReference type="ARBA" id="ARBA00001954"/>
    </source>
</evidence>
<dbReference type="NCBIfam" id="TIGR03037">
    <property type="entry name" value="anthran_nbaC"/>
    <property type="match status" value="1"/>
</dbReference>
<comment type="caution">
    <text evidence="10">The sequence shown here is derived from an EMBL/GenBank/DDBJ whole genome shotgun (WGS) entry which is preliminary data.</text>
</comment>
<feature type="binding site" evidence="9">
    <location>
        <position position="54"/>
    </location>
    <ligand>
        <name>substrate</name>
    </ligand>
</feature>
<evidence type="ECO:0000256" key="4">
    <source>
        <dbReference type="ARBA" id="ARBA00022642"/>
    </source>
</evidence>
<dbReference type="HAMAP" id="MF_00825">
    <property type="entry name" value="3_HAO"/>
    <property type="match status" value="1"/>
</dbReference>
<comment type="caution">
    <text evidence="9">Lacks conserved residue(s) required for the propagation of feature annotation.</text>
</comment>
<protein>
    <recommendedName>
        <fullName evidence="9">3-hydroxyanthranilate 3,4-dioxygenase</fullName>
        <ecNumber evidence="9">1.13.11.6</ecNumber>
    </recommendedName>
    <alternativeName>
        <fullName evidence="9">3-hydroxyanthranilate oxygenase</fullName>
        <shortName evidence="9">3-HAO</shortName>
    </alternativeName>
    <alternativeName>
        <fullName evidence="9">3-hydroxyanthranilic acid dioxygenase</fullName>
        <shortName evidence="9">HAD</shortName>
    </alternativeName>
    <alternativeName>
        <fullName evidence="9">Biosynthesis of nicotinic acid protein 1</fullName>
    </alternativeName>
</protein>
<dbReference type="GO" id="GO:0008198">
    <property type="term" value="F:ferrous iron binding"/>
    <property type="evidence" value="ECO:0007669"/>
    <property type="project" value="UniProtKB-UniRule"/>
</dbReference>
<dbReference type="SUPFAM" id="SSF51182">
    <property type="entry name" value="RmlC-like cupins"/>
    <property type="match status" value="1"/>
</dbReference>
<evidence type="ECO:0000313" key="10">
    <source>
        <dbReference type="EMBL" id="KAF9892690.1"/>
    </source>
</evidence>
<comment type="subcellular location">
    <subcellularLocation>
        <location evidence="9">Cytoplasm</location>
    </subcellularLocation>
</comment>
<reference evidence="10" key="1">
    <citation type="journal article" date="2019" name="Beilstein J. Org. Chem.">
        <title>Nanangenines: drimane sesquiterpenoids as the dominant metabolite cohort of a novel Australian fungus, Aspergillus nanangensis.</title>
        <authorList>
            <person name="Lacey H.J."/>
            <person name="Gilchrist C.L.M."/>
            <person name="Crombie A."/>
            <person name="Kalaitzis J.A."/>
            <person name="Vuong D."/>
            <person name="Rutledge P.J."/>
            <person name="Turner P."/>
            <person name="Pitt J.I."/>
            <person name="Lacey E."/>
            <person name="Chooi Y.H."/>
            <person name="Piggott A.M."/>
        </authorList>
    </citation>
    <scope>NUCLEOTIDE SEQUENCE</scope>
    <source>
        <strain evidence="10">MST-FP2251</strain>
    </source>
</reference>
<comment type="function">
    <text evidence="2 9">Catalyzes the oxidative ring opening of 3-hydroxyanthranilate to 2-amino-3-carboxymuconate semialdehyde, which spontaneously cyclizes to quinolinate.</text>
</comment>
<feature type="binding site" evidence="9">
    <location>
        <position position="54"/>
    </location>
    <ligand>
        <name>Fe cation</name>
        <dbReference type="ChEBI" id="CHEBI:24875"/>
        <note>catalytic</note>
    </ligand>
</feature>
<dbReference type="InterPro" id="IPR010329">
    <property type="entry name" value="3hydroanth_dOase"/>
</dbReference>
<evidence type="ECO:0000256" key="8">
    <source>
        <dbReference type="ARBA" id="ARBA00023004"/>
    </source>
</evidence>
<keyword evidence="8 9" id="KW-0408">Iron</keyword>
<dbReference type="AlphaFoldDB" id="A0AAD4GXG3"/>
<accession>A0AAD4GXG3</accession>
<gene>
    <name evidence="10" type="primary">BNA1_1</name>
    <name evidence="9" type="synonym">BNA1</name>
    <name evidence="10" type="ORF">FE257_001092</name>
</gene>
<dbReference type="FunFam" id="2.60.120.10:FF:000131">
    <property type="entry name" value="3-hydroxyanthranilate 3,4-dioxygenase"/>
    <property type="match status" value="1"/>
</dbReference>
<evidence type="ECO:0000313" key="11">
    <source>
        <dbReference type="Proteomes" id="UP001194746"/>
    </source>
</evidence>
<reference evidence="10" key="2">
    <citation type="submission" date="2020-02" db="EMBL/GenBank/DDBJ databases">
        <authorList>
            <person name="Gilchrist C.L.M."/>
            <person name="Chooi Y.-H."/>
        </authorList>
    </citation>
    <scope>NUCLEOTIDE SEQUENCE</scope>
    <source>
        <strain evidence="10">MST-FP2251</strain>
    </source>
</reference>
<dbReference type="EMBL" id="VCAU01000011">
    <property type="protein sequence ID" value="KAF9892690.1"/>
    <property type="molecule type" value="Genomic_DNA"/>
</dbReference>
<keyword evidence="11" id="KW-1185">Reference proteome</keyword>
<feature type="binding site" evidence="9">
    <location>
        <position position="48"/>
    </location>
    <ligand>
        <name>Fe cation</name>
        <dbReference type="ChEBI" id="CHEBI:24875"/>
        <note>catalytic</note>
    </ligand>
</feature>
<dbReference type="GO" id="GO:0005737">
    <property type="term" value="C:cytoplasm"/>
    <property type="evidence" value="ECO:0007669"/>
    <property type="project" value="UniProtKB-SubCell"/>
</dbReference>
<dbReference type="InterPro" id="IPR011051">
    <property type="entry name" value="RmlC_Cupin_sf"/>
</dbReference>
<evidence type="ECO:0000256" key="6">
    <source>
        <dbReference type="ARBA" id="ARBA00022964"/>
    </source>
</evidence>
<evidence type="ECO:0000256" key="2">
    <source>
        <dbReference type="ARBA" id="ARBA00002752"/>
    </source>
</evidence>
<dbReference type="GO" id="GO:0000334">
    <property type="term" value="F:3-hydroxyanthranilate 3,4-dioxygenase activity"/>
    <property type="evidence" value="ECO:0007669"/>
    <property type="project" value="UniProtKB-UniRule"/>
</dbReference>
<proteinExistence type="inferred from homology"/>
<dbReference type="InterPro" id="IPR014710">
    <property type="entry name" value="RmlC-like_jellyroll"/>
</dbReference>
<comment type="similarity">
    <text evidence="9">Belongs to the 3-HAO family.</text>
</comment>
<organism evidence="10 11">
    <name type="scientific">Aspergillus nanangensis</name>
    <dbReference type="NCBI Taxonomy" id="2582783"/>
    <lineage>
        <taxon>Eukaryota</taxon>
        <taxon>Fungi</taxon>
        <taxon>Dikarya</taxon>
        <taxon>Ascomycota</taxon>
        <taxon>Pezizomycotina</taxon>
        <taxon>Eurotiomycetes</taxon>
        <taxon>Eurotiomycetidae</taxon>
        <taxon>Eurotiales</taxon>
        <taxon>Aspergillaceae</taxon>
        <taxon>Aspergillus</taxon>
        <taxon>Aspergillus subgen. Circumdati</taxon>
    </lineage>
</organism>
<keyword evidence="7 9" id="KW-0560">Oxidoreductase</keyword>
<feature type="binding site" evidence="9">
    <location>
        <position position="106"/>
    </location>
    <ligand>
        <name>substrate</name>
    </ligand>
</feature>
<dbReference type="GO" id="GO:0034354">
    <property type="term" value="P:'de novo' NAD+ biosynthetic process from L-tryptophan"/>
    <property type="evidence" value="ECO:0007669"/>
    <property type="project" value="UniProtKB-UniRule"/>
</dbReference>
<dbReference type="Gene3D" id="2.60.120.10">
    <property type="entry name" value="Jelly Rolls"/>
    <property type="match status" value="1"/>
</dbReference>
<evidence type="ECO:0000256" key="3">
    <source>
        <dbReference type="ARBA" id="ARBA00022490"/>
    </source>
</evidence>
<dbReference type="EC" id="1.13.11.6" evidence="9"/>